<dbReference type="STRING" id="1367477.N288_24960"/>
<organism evidence="1 2">
    <name type="scientific">Bacillus infantis NRRL B-14911</name>
    <dbReference type="NCBI Taxonomy" id="1367477"/>
    <lineage>
        <taxon>Bacteria</taxon>
        <taxon>Bacillati</taxon>
        <taxon>Bacillota</taxon>
        <taxon>Bacilli</taxon>
        <taxon>Bacillales</taxon>
        <taxon>Bacillaceae</taxon>
        <taxon>Bacillus</taxon>
    </lineage>
</organism>
<dbReference type="EMBL" id="CP006643">
    <property type="protein sequence ID" value="AGX06824.1"/>
    <property type="molecule type" value="Genomic_DNA"/>
</dbReference>
<name>U5LG53_9BACI</name>
<sequence length="58" mass="6894">MEFPLFQLLYIYYIYIIYTLPKPRNHFLGQGVRFLGSFFSCIYSETAKKPPCRQPIPS</sequence>
<keyword evidence="2" id="KW-1185">Reference proteome</keyword>
<dbReference type="AlphaFoldDB" id="U5LG53"/>
<dbReference type="HOGENOM" id="CLU_2969796_0_0_9"/>
<protein>
    <submittedName>
        <fullName evidence="1">Uncharacterized protein</fullName>
    </submittedName>
</protein>
<dbReference type="Proteomes" id="UP000017805">
    <property type="component" value="Chromosome"/>
</dbReference>
<evidence type="ECO:0000313" key="1">
    <source>
        <dbReference type="EMBL" id="AGX06824.1"/>
    </source>
</evidence>
<dbReference type="KEGG" id="bif:N288_24960"/>
<accession>U5LG53</accession>
<gene>
    <name evidence="1" type="ORF">N288_24960</name>
</gene>
<proteinExistence type="predicted"/>
<evidence type="ECO:0000313" key="2">
    <source>
        <dbReference type="Proteomes" id="UP000017805"/>
    </source>
</evidence>
<reference evidence="1 2" key="1">
    <citation type="submission" date="2013-07" db="EMBL/GenBank/DDBJ databases">
        <title>Complete genome sequence of Bacillus infantis NRRL B-14911 that has potential to induce cardiac disease by antigenic mimicry.</title>
        <authorList>
            <person name="Massilamany C."/>
            <person name="Smith T.P.L."/>
            <person name="Loy J.D."/>
            <person name="Barletta R."/>
            <person name="Reddy J."/>
        </authorList>
    </citation>
    <scope>NUCLEOTIDE SEQUENCE [LARGE SCALE GENOMIC DNA]</scope>
    <source>
        <strain evidence="1 2">NRRL B-14911</strain>
    </source>
</reference>